<keyword evidence="2" id="KW-0472">Membrane</keyword>
<feature type="compositionally biased region" description="Low complexity" evidence="1">
    <location>
        <begin position="56"/>
        <end position="97"/>
    </location>
</feature>
<dbReference type="PANTHER" id="PTHR34980">
    <property type="entry name" value="INNER MEMBRANE PROTEIN-RELATED-RELATED"/>
    <property type="match status" value="1"/>
</dbReference>
<protein>
    <submittedName>
        <fullName evidence="3">DUF805 domain-containing protein</fullName>
    </submittedName>
</protein>
<feature type="compositionally biased region" description="Low complexity" evidence="1">
    <location>
        <begin position="1"/>
        <end position="27"/>
    </location>
</feature>
<dbReference type="EMBL" id="CP129674">
    <property type="protein sequence ID" value="XDS44347.1"/>
    <property type="molecule type" value="Genomic_DNA"/>
</dbReference>
<name>A0AB39U5U1_9BIFI</name>
<reference evidence="3" key="1">
    <citation type="submission" date="2023-07" db="EMBL/GenBank/DDBJ databases">
        <title>Bifidobacterium aquikefiriaerophilum sp. nov. and Bifidobacterium eccum sp. nov., isolated from water kefir.</title>
        <authorList>
            <person name="Breselge S."/>
            <person name="Bellassi P."/>
            <person name="Barcenilla C."/>
            <person name="Alvarez-Ordonez A."/>
            <person name="Morelli L."/>
            <person name="Cotter P.D."/>
        </authorList>
    </citation>
    <scope>NUCLEOTIDE SEQUENCE</scope>
    <source>
        <strain evidence="3">WK041_4_12</strain>
    </source>
</reference>
<accession>A0AB39U5U1</accession>
<feature type="region of interest" description="Disordered" evidence="1">
    <location>
        <begin position="320"/>
        <end position="356"/>
    </location>
</feature>
<feature type="transmembrane region" description="Helical" evidence="2">
    <location>
        <begin position="173"/>
        <end position="193"/>
    </location>
</feature>
<keyword evidence="2" id="KW-0812">Transmembrane</keyword>
<feature type="region of interest" description="Disordered" evidence="1">
    <location>
        <begin position="1"/>
        <end position="134"/>
    </location>
</feature>
<dbReference type="RefSeq" id="WP_369343936.1">
    <property type="nucleotide sequence ID" value="NZ_CP129674.1"/>
</dbReference>
<dbReference type="Pfam" id="PF05656">
    <property type="entry name" value="DUF805"/>
    <property type="match status" value="1"/>
</dbReference>
<feature type="compositionally biased region" description="Low complexity" evidence="1">
    <location>
        <begin position="337"/>
        <end position="356"/>
    </location>
</feature>
<dbReference type="InterPro" id="IPR008523">
    <property type="entry name" value="DUF805"/>
</dbReference>
<evidence type="ECO:0000256" key="1">
    <source>
        <dbReference type="SAM" id="MobiDB-lite"/>
    </source>
</evidence>
<evidence type="ECO:0000313" key="3">
    <source>
        <dbReference type="EMBL" id="XDS44347.1"/>
    </source>
</evidence>
<proteinExistence type="predicted"/>
<gene>
    <name evidence="3" type="ORF">QN215_08805</name>
</gene>
<sequence>MSNPYQNQNSDEQSSSEEQPTAPQTAPQTPPQQPDAPSGSEYGAAQTPQGGDGFPQEENQQYGQNQYDGQPQYGQYGAPQQPQYGQPAQGYPGDPYQNGNYQNQNTVPGENNQWAPNPQFPQTPPQFDAQGNRFGSDPAIDRPWYGISFKDAVIRFFKKYATFSGRASRSEYWWAYLFTTLVSFAISMIFAAMNSNIGNSLSVLWSLAVLIPSIAIAVRRLHDANLSGWWYFLPLALSVLGAIILLVSVIGGVVSAGNAYGNSMNSAMFGHIMANIALPLILSLLILLGASVSGIVLMCLSSKPEGARFDKNPIPQDVPFIPNQQNPQYPPYASNIPSQQGQSSDQQQQYPQNPTI</sequence>
<feature type="transmembrane region" description="Helical" evidence="2">
    <location>
        <begin position="276"/>
        <end position="300"/>
    </location>
</feature>
<dbReference type="PANTHER" id="PTHR34980:SF2">
    <property type="entry name" value="INNER MEMBRANE PROTEIN YHAH-RELATED"/>
    <property type="match status" value="1"/>
</dbReference>
<feature type="compositionally biased region" description="Polar residues" evidence="1">
    <location>
        <begin position="98"/>
        <end position="115"/>
    </location>
</feature>
<evidence type="ECO:0000256" key="2">
    <source>
        <dbReference type="SAM" id="Phobius"/>
    </source>
</evidence>
<dbReference type="KEGG" id="baqk:QN215_08805"/>
<dbReference type="GO" id="GO:0005886">
    <property type="term" value="C:plasma membrane"/>
    <property type="evidence" value="ECO:0007669"/>
    <property type="project" value="TreeGrafter"/>
</dbReference>
<keyword evidence="2" id="KW-1133">Transmembrane helix</keyword>
<feature type="transmembrane region" description="Helical" evidence="2">
    <location>
        <begin position="230"/>
        <end position="256"/>
    </location>
</feature>
<dbReference type="AlphaFoldDB" id="A0AB39U5U1"/>
<organism evidence="3">
    <name type="scientific">Bifidobacterium aquikefiricola</name>
    <dbReference type="NCBI Taxonomy" id="3059038"/>
    <lineage>
        <taxon>Bacteria</taxon>
        <taxon>Bacillati</taxon>
        <taxon>Actinomycetota</taxon>
        <taxon>Actinomycetes</taxon>
        <taxon>Bifidobacteriales</taxon>
        <taxon>Bifidobacteriaceae</taxon>
        <taxon>Bifidobacterium</taxon>
    </lineage>
</organism>
<feature type="transmembrane region" description="Helical" evidence="2">
    <location>
        <begin position="199"/>
        <end position="218"/>
    </location>
</feature>